<keyword evidence="2" id="KW-1185">Reference proteome</keyword>
<organism evidence="1 2">
    <name type="scientific">Plakobranchus ocellatus</name>
    <dbReference type="NCBI Taxonomy" id="259542"/>
    <lineage>
        <taxon>Eukaryota</taxon>
        <taxon>Metazoa</taxon>
        <taxon>Spiralia</taxon>
        <taxon>Lophotrochozoa</taxon>
        <taxon>Mollusca</taxon>
        <taxon>Gastropoda</taxon>
        <taxon>Heterobranchia</taxon>
        <taxon>Euthyneura</taxon>
        <taxon>Panpulmonata</taxon>
        <taxon>Sacoglossa</taxon>
        <taxon>Placobranchoidea</taxon>
        <taxon>Plakobranchidae</taxon>
        <taxon>Plakobranchus</taxon>
    </lineage>
</organism>
<protein>
    <submittedName>
        <fullName evidence="1">Uncharacterized protein</fullName>
    </submittedName>
</protein>
<accession>A0AAV3ZBD1</accession>
<evidence type="ECO:0000313" key="1">
    <source>
        <dbReference type="EMBL" id="GFN93240.1"/>
    </source>
</evidence>
<gene>
    <name evidence="1" type="ORF">PoB_001974600</name>
</gene>
<evidence type="ECO:0000313" key="2">
    <source>
        <dbReference type="Proteomes" id="UP000735302"/>
    </source>
</evidence>
<comment type="caution">
    <text evidence="1">The sequence shown here is derived from an EMBL/GenBank/DDBJ whole genome shotgun (WGS) entry which is preliminary data.</text>
</comment>
<reference evidence="1 2" key="1">
    <citation type="journal article" date="2021" name="Elife">
        <title>Chloroplast acquisition without the gene transfer in kleptoplastic sea slugs, Plakobranchus ocellatus.</title>
        <authorList>
            <person name="Maeda T."/>
            <person name="Takahashi S."/>
            <person name="Yoshida T."/>
            <person name="Shimamura S."/>
            <person name="Takaki Y."/>
            <person name="Nagai Y."/>
            <person name="Toyoda A."/>
            <person name="Suzuki Y."/>
            <person name="Arimoto A."/>
            <person name="Ishii H."/>
            <person name="Satoh N."/>
            <person name="Nishiyama T."/>
            <person name="Hasebe M."/>
            <person name="Maruyama T."/>
            <person name="Minagawa J."/>
            <person name="Obokata J."/>
            <person name="Shigenobu S."/>
        </authorList>
    </citation>
    <scope>NUCLEOTIDE SEQUENCE [LARGE SCALE GENOMIC DNA]</scope>
</reference>
<name>A0AAV3ZBD1_9GAST</name>
<sequence length="173" mass="20014">MFKNGSLRTLSDFRFRRPPVSIFTDKEFTLRPPFIWSANPGERASCSGKLICWSDLKPEVNAYILTVWQENWDAEKANKLHDLLPNLGEDLSKRGEGTVVLRILMRATPEEFILGVEAILVLLLEIRHWCLSMPMPPLVTRKRESEFNSASFSYSFGSADFIKDSPHWRRRDL</sequence>
<dbReference type="AlphaFoldDB" id="A0AAV3ZBD1"/>
<dbReference type="Proteomes" id="UP000735302">
    <property type="component" value="Unassembled WGS sequence"/>
</dbReference>
<proteinExistence type="predicted"/>
<dbReference type="EMBL" id="BLXT01002328">
    <property type="protein sequence ID" value="GFN93240.1"/>
    <property type="molecule type" value="Genomic_DNA"/>
</dbReference>